<dbReference type="EMBL" id="KZ994516">
    <property type="protein sequence ID" value="RKO92737.1"/>
    <property type="molecule type" value="Genomic_DNA"/>
</dbReference>
<evidence type="ECO:0000313" key="2">
    <source>
        <dbReference type="Proteomes" id="UP000269721"/>
    </source>
</evidence>
<dbReference type="AlphaFoldDB" id="A0A4V1IS91"/>
<keyword evidence="2" id="KW-1185">Reference proteome</keyword>
<sequence length="317" mass="33366">MIVGGPIQGARSPKELPVEVTVGVAPLWSDQPGVNLLTRTGHEGEGLFSLGLGLRIGYAIDQRGSGLGWVFGIEGFGLRYLDLGGLGGSFGIKGFGPGYRGAWLDSVCLRSDGIRSDRMGETGGWLSVWYRGASVFGINGLVGALSLGSDRIRSDQIRSAPDWIGSDLNGVISVPLLSPASPHAHPTVPPASCTPQPYRPPHLRVQPWNLHQPSRAPRVELLRAGHYGEGLFRERSARGDLFGGSANTGVLLHCEKPSLTGDVADRGCGGKMCLEAKTGRRQGATVPHLLSVYLAISSTNQYLRVRSLAGGGGVGGD</sequence>
<organism evidence="1 2">
    <name type="scientific">Blyttiomyces helicus</name>
    <dbReference type="NCBI Taxonomy" id="388810"/>
    <lineage>
        <taxon>Eukaryota</taxon>
        <taxon>Fungi</taxon>
        <taxon>Fungi incertae sedis</taxon>
        <taxon>Chytridiomycota</taxon>
        <taxon>Chytridiomycota incertae sedis</taxon>
        <taxon>Chytridiomycetes</taxon>
        <taxon>Chytridiomycetes incertae sedis</taxon>
        <taxon>Blyttiomyces</taxon>
    </lineage>
</organism>
<protein>
    <submittedName>
        <fullName evidence="1">Uncharacterized protein</fullName>
    </submittedName>
</protein>
<evidence type="ECO:0000313" key="1">
    <source>
        <dbReference type="EMBL" id="RKO92737.1"/>
    </source>
</evidence>
<reference evidence="2" key="1">
    <citation type="journal article" date="2018" name="Nat. Microbiol.">
        <title>Leveraging single-cell genomics to expand the fungal tree of life.</title>
        <authorList>
            <person name="Ahrendt S.R."/>
            <person name="Quandt C.A."/>
            <person name="Ciobanu D."/>
            <person name="Clum A."/>
            <person name="Salamov A."/>
            <person name="Andreopoulos B."/>
            <person name="Cheng J.F."/>
            <person name="Woyke T."/>
            <person name="Pelin A."/>
            <person name="Henrissat B."/>
            <person name="Reynolds N.K."/>
            <person name="Benny G.L."/>
            <person name="Smith M.E."/>
            <person name="James T.Y."/>
            <person name="Grigoriev I.V."/>
        </authorList>
    </citation>
    <scope>NUCLEOTIDE SEQUENCE [LARGE SCALE GENOMIC DNA]</scope>
</reference>
<dbReference type="Proteomes" id="UP000269721">
    <property type="component" value="Unassembled WGS sequence"/>
</dbReference>
<proteinExistence type="predicted"/>
<name>A0A4V1IS91_9FUNG</name>
<accession>A0A4V1IS91</accession>
<gene>
    <name evidence="1" type="ORF">BDK51DRAFT_41528</name>
</gene>